<name>A0A371K2A1_9GAMM</name>
<keyword evidence="2" id="KW-0378">Hydrolase</keyword>
<comment type="caution">
    <text evidence="2">The sequence shown here is derived from an EMBL/GenBank/DDBJ whole genome shotgun (WGS) entry which is preliminary data.</text>
</comment>
<dbReference type="GO" id="GO:0004177">
    <property type="term" value="F:aminopeptidase activity"/>
    <property type="evidence" value="ECO:0007669"/>
    <property type="project" value="UniProtKB-KW"/>
</dbReference>
<dbReference type="OrthoDB" id="570664at2"/>
<organism evidence="2 3">
    <name type="scientific">Lysobacter silvisoli</name>
    <dbReference type="NCBI Taxonomy" id="2293254"/>
    <lineage>
        <taxon>Bacteria</taxon>
        <taxon>Pseudomonadati</taxon>
        <taxon>Pseudomonadota</taxon>
        <taxon>Gammaproteobacteria</taxon>
        <taxon>Lysobacterales</taxon>
        <taxon>Lysobacteraceae</taxon>
        <taxon>Lysobacter</taxon>
    </lineage>
</organism>
<dbReference type="InterPro" id="IPR000994">
    <property type="entry name" value="Pept_M24"/>
</dbReference>
<sequence length="218" mass="23896">MSHPKEAVGMAFDLSLMRHASEQSWRAVRKMAQTFQPGLRESEASTLAMEILRDLGMERIWHPVHVRFGANTVKTFKQKSEGDPVLGEDDIYFIDIGTVFQGHEGDVGATFTTGSDPGKAACAAAAKALFDDVRGVWAERGLSGPALYDYAAQRAEAMGWVLNLDIQGHRVGDFPHAIHRGGDLGEFEGTPQAGVWVLEIQIADRDGRYGAFHEDVLI</sequence>
<dbReference type="SUPFAM" id="SSF55920">
    <property type="entry name" value="Creatinase/aminopeptidase"/>
    <property type="match status" value="1"/>
</dbReference>
<dbReference type="Gene3D" id="3.90.230.10">
    <property type="entry name" value="Creatinase/methionine aminopeptidase superfamily"/>
    <property type="match status" value="1"/>
</dbReference>
<evidence type="ECO:0000313" key="3">
    <source>
        <dbReference type="Proteomes" id="UP000264492"/>
    </source>
</evidence>
<accession>A0A371K2A1</accession>
<dbReference type="InterPro" id="IPR036005">
    <property type="entry name" value="Creatinase/aminopeptidase-like"/>
</dbReference>
<protein>
    <submittedName>
        <fullName evidence="2">Aminopeptidase P family protein</fullName>
    </submittedName>
</protein>
<dbReference type="EMBL" id="QTSU01000001">
    <property type="protein sequence ID" value="RDZ28053.1"/>
    <property type="molecule type" value="Genomic_DNA"/>
</dbReference>
<keyword evidence="2" id="KW-0031">Aminopeptidase</keyword>
<dbReference type="RefSeq" id="WP_115857495.1">
    <property type="nucleotide sequence ID" value="NZ_QTSU01000001.1"/>
</dbReference>
<keyword evidence="2" id="KW-0645">Protease</keyword>
<feature type="domain" description="Peptidase M24" evidence="1">
    <location>
        <begin position="16"/>
        <end position="216"/>
    </location>
</feature>
<dbReference type="AlphaFoldDB" id="A0A371K2A1"/>
<dbReference type="Proteomes" id="UP000264492">
    <property type="component" value="Unassembled WGS sequence"/>
</dbReference>
<proteinExistence type="predicted"/>
<reference evidence="2 3" key="1">
    <citation type="submission" date="2018-08" db="EMBL/GenBank/DDBJ databases">
        <title>Lysobacter sp. zong2l5, whole genome shotgun sequence.</title>
        <authorList>
            <person name="Zhang X."/>
            <person name="Feng G."/>
            <person name="Zhu H."/>
        </authorList>
    </citation>
    <scope>NUCLEOTIDE SEQUENCE [LARGE SCALE GENOMIC DNA]</scope>
    <source>
        <strain evidence="3">zong2l5</strain>
    </source>
</reference>
<dbReference type="Pfam" id="PF00557">
    <property type="entry name" value="Peptidase_M24"/>
    <property type="match status" value="1"/>
</dbReference>
<gene>
    <name evidence="2" type="ORF">DX914_02590</name>
</gene>
<keyword evidence="3" id="KW-1185">Reference proteome</keyword>
<evidence type="ECO:0000259" key="1">
    <source>
        <dbReference type="Pfam" id="PF00557"/>
    </source>
</evidence>
<evidence type="ECO:0000313" key="2">
    <source>
        <dbReference type="EMBL" id="RDZ28053.1"/>
    </source>
</evidence>